<dbReference type="OrthoDB" id="1048788at2"/>
<dbReference type="AlphaFoldDB" id="A0A2T5J5F7"/>
<proteinExistence type="predicted"/>
<keyword evidence="1" id="KW-0472">Membrane</keyword>
<accession>A0A2T5J5F7</accession>
<keyword evidence="1" id="KW-1133">Transmembrane helix</keyword>
<feature type="transmembrane region" description="Helical" evidence="1">
    <location>
        <begin position="67"/>
        <end position="86"/>
    </location>
</feature>
<dbReference type="EMBL" id="QAOQ01000009">
    <property type="protein sequence ID" value="PTQ93213.1"/>
    <property type="molecule type" value="Genomic_DNA"/>
</dbReference>
<keyword evidence="3" id="KW-1185">Reference proteome</keyword>
<evidence type="ECO:0000256" key="1">
    <source>
        <dbReference type="SAM" id="Phobius"/>
    </source>
</evidence>
<comment type="caution">
    <text evidence="2">The sequence shown here is derived from an EMBL/GenBank/DDBJ whole genome shotgun (WGS) entry which is preliminary data.</text>
</comment>
<organism evidence="2 3">
    <name type="scientific">Mucilaginibacter yixingensis</name>
    <dbReference type="NCBI Taxonomy" id="1295612"/>
    <lineage>
        <taxon>Bacteria</taxon>
        <taxon>Pseudomonadati</taxon>
        <taxon>Bacteroidota</taxon>
        <taxon>Sphingobacteriia</taxon>
        <taxon>Sphingobacteriales</taxon>
        <taxon>Sphingobacteriaceae</taxon>
        <taxon>Mucilaginibacter</taxon>
    </lineage>
</organism>
<sequence>MQKRTGKGKMPRAAKTALILLAVILALVLLMQSPSLTEQLYSNGIYHLFCWVLRPLTCIFPFSLGDVFYVVLILYIMVGIVHFFRYLFTKRHAELRKLLLKGVVVFELAWLAFYCFWGMNYYRPAAAELLDLKDTSYRMEDVVKVTSLIIDSANACRAQLTPAELADKDNNFYNTSLVAVKNLSAISPKFQTILPRLKPSMISLIISYMGTSGYYNPFTSEAQINTLMPSFEKPFVACHELSHQTGWGREDEANFAGYLAGTQSNDKLLRYSSYYAGIEEFMRYLRLRDTIAHKVLVKRISPLVILDFKADSAHWAKYQGNASMVSGLFYDRFLKMNNQPHGLHTYNRMIRLTMAWYRRRYHIW</sequence>
<gene>
    <name evidence="2" type="ORF">C8P68_10985</name>
</gene>
<name>A0A2T5J5F7_9SPHI</name>
<keyword evidence="1" id="KW-0812">Transmembrane</keyword>
<dbReference type="RefSeq" id="WP_107831061.1">
    <property type="nucleotide sequence ID" value="NZ_CP160205.1"/>
</dbReference>
<protein>
    <submittedName>
        <fullName evidence="2">Uncharacterized protein DUF3810</fullName>
    </submittedName>
</protein>
<dbReference type="InterPro" id="IPR024294">
    <property type="entry name" value="DUF3810"/>
</dbReference>
<evidence type="ECO:0000313" key="3">
    <source>
        <dbReference type="Proteomes" id="UP000244168"/>
    </source>
</evidence>
<dbReference type="Proteomes" id="UP000244168">
    <property type="component" value="Unassembled WGS sequence"/>
</dbReference>
<dbReference type="Pfam" id="PF12725">
    <property type="entry name" value="DUF3810"/>
    <property type="match status" value="1"/>
</dbReference>
<evidence type="ECO:0000313" key="2">
    <source>
        <dbReference type="EMBL" id="PTQ93213.1"/>
    </source>
</evidence>
<feature type="transmembrane region" description="Helical" evidence="1">
    <location>
        <begin position="98"/>
        <end position="119"/>
    </location>
</feature>
<reference evidence="2 3" key="1">
    <citation type="submission" date="2018-04" db="EMBL/GenBank/DDBJ databases">
        <title>Genomic Encyclopedia of Archaeal and Bacterial Type Strains, Phase II (KMG-II): from individual species to whole genera.</title>
        <authorList>
            <person name="Goeker M."/>
        </authorList>
    </citation>
    <scope>NUCLEOTIDE SEQUENCE [LARGE SCALE GENOMIC DNA]</scope>
    <source>
        <strain evidence="2 3">DSM 26809</strain>
    </source>
</reference>